<accession>Q9FZU2</accession>
<organism evidence="1 2">
    <name type="scientific">Pseudomonas phage phi13</name>
    <dbReference type="NCBI Taxonomy" id="134554"/>
    <lineage>
        <taxon>Viruses</taxon>
        <taxon>Riboviria</taxon>
        <taxon>Orthornavirae</taxon>
        <taxon>Duplornaviricota</taxon>
        <taxon>Vidaverviricetes</taxon>
        <taxon>Mindivirales</taxon>
        <taxon>Cystoviridae</taxon>
        <taxon>Gammacystovirus</taxon>
        <taxon>Gammacystovirus phi13</taxon>
        <taxon>Cystovirus phi13</taxon>
    </lineage>
</organism>
<sequence>MAFPLAVVAQTAGRFLPALASRLGVSAKMGEVLNFAKANPTTFMLATKEVYDQGVSLYDSLFEAAPEKMTKAVAQLENSDAGRSRLIEADLVPQGTLVGLDALSDEIDTITAAIEVAGSFDALMQFRRALSLNDEHYALYLKVKRLGKRTV</sequence>
<dbReference type="KEGG" id="vg:963873"/>
<dbReference type="EMBL" id="AF261666">
    <property type="protein sequence ID" value="AAG00434.1"/>
    <property type="molecule type" value="Genomic_RNA"/>
</dbReference>
<dbReference type="OrthoDB" id="37794at10239"/>
<gene>
    <name evidence="1" type="primary">8</name>
</gene>
<protein>
    <submittedName>
        <fullName evidence="1">p8</fullName>
    </submittedName>
</protein>
<dbReference type="InterPro" id="IPR058012">
    <property type="entry name" value="MOCP_P8"/>
</dbReference>
<reference evidence="1 2" key="1">
    <citation type="journal article" date="1999" name="J. Bacteriol.">
        <title>Isolation of additional bacteriophages with genomes of segmented double-stranded RNA.</title>
        <authorList>
            <person name="Mindich L."/>
            <person name="Qiao X."/>
            <person name="Qiao J."/>
            <person name="Onodera S."/>
            <person name="Romantschuk M."/>
            <person name="Hoogstraten D."/>
        </authorList>
    </citation>
    <scope>NUCLEOTIDE SEQUENCE [LARGE SCALE GENOMIC DNA]</scope>
</reference>
<evidence type="ECO:0000313" key="2">
    <source>
        <dbReference type="Proteomes" id="UP000000733"/>
    </source>
</evidence>
<name>Q9FZU2_9VIRU</name>
<proteinExistence type="predicted"/>
<evidence type="ECO:0000313" key="1">
    <source>
        <dbReference type="EMBL" id="AAG00434.1"/>
    </source>
</evidence>
<keyword evidence="2" id="KW-1185">Reference proteome</keyword>
<reference evidence="1 2" key="2">
    <citation type="journal article" date="2000" name="Virology">
        <title>Characterization of phi 13, a bacteriophage related to phi 6 and containing three dsRNA genomic segments.</title>
        <authorList>
            <person name="Qiao X."/>
            <person name="Qiao J."/>
            <person name="Onodera S."/>
            <person name="Mindich L."/>
        </authorList>
    </citation>
    <scope>NUCLEOTIDE SEQUENCE [LARGE SCALE GENOMIC DNA]</scope>
</reference>
<dbReference type="Proteomes" id="UP000000733">
    <property type="component" value="Genome"/>
</dbReference>
<dbReference type="RefSeq" id="NP_690807.1">
    <property type="nucleotide sequence ID" value="NC_004170.1"/>
</dbReference>
<dbReference type="Pfam" id="PF25655">
    <property type="entry name" value="Phi6_P8"/>
    <property type="match status" value="1"/>
</dbReference>